<sequence>MKKNILIISLFLIANSIFAQKVYKVNSVSWIYEKPEKYFYQTDNFSEIVNLGESLLNNEKNLNLNPDEDLLFSITKEENINFNIIISSYLSNNNIKTFGLDEYITELINVFKEKYKELETPINITKEKIQIDGKVFYVIKNIISNPEKNYTTYMYIGEIGNKELQITTVIDNPIDEKLITQSILNSKFK</sequence>
<evidence type="ECO:0000313" key="2">
    <source>
        <dbReference type="Proteomes" id="UP000268372"/>
    </source>
</evidence>
<dbReference type="EMBL" id="RQTJ01000077">
    <property type="protein sequence ID" value="RRA88970.1"/>
    <property type="molecule type" value="Genomic_DNA"/>
</dbReference>
<dbReference type="AlphaFoldDB" id="A0A3P1AK24"/>
<dbReference type="Proteomes" id="UP000268372">
    <property type="component" value="Unassembled WGS sequence"/>
</dbReference>
<keyword evidence="2" id="KW-1185">Reference proteome</keyword>
<comment type="caution">
    <text evidence="1">The sequence shown here is derived from an EMBL/GenBank/DDBJ whole genome shotgun (WGS) entry which is preliminary data.</text>
</comment>
<evidence type="ECO:0008006" key="3">
    <source>
        <dbReference type="Google" id="ProtNLM"/>
    </source>
</evidence>
<name>A0A3P1AK24_9FLAO</name>
<organism evidence="1 2">
    <name type="scientific">Paenimyroides viscosum</name>
    <dbReference type="NCBI Taxonomy" id="2488729"/>
    <lineage>
        <taxon>Bacteria</taxon>
        <taxon>Pseudomonadati</taxon>
        <taxon>Bacteroidota</taxon>
        <taxon>Flavobacteriia</taxon>
        <taxon>Flavobacteriales</taxon>
        <taxon>Flavobacteriaceae</taxon>
        <taxon>Paenimyroides</taxon>
    </lineage>
</organism>
<gene>
    <name evidence="1" type="ORF">EG242_14735</name>
</gene>
<reference evidence="1 2" key="1">
    <citation type="submission" date="2018-11" db="EMBL/GenBank/DDBJ databases">
        <title>Flavobacterium sp. nov., YIM 102796 draft genome.</title>
        <authorList>
            <person name="Li G."/>
            <person name="Jiang Y."/>
        </authorList>
    </citation>
    <scope>NUCLEOTIDE SEQUENCE [LARGE SCALE GENOMIC DNA]</scope>
    <source>
        <strain evidence="1 2">YIM 102796</strain>
    </source>
</reference>
<evidence type="ECO:0000313" key="1">
    <source>
        <dbReference type="EMBL" id="RRA88970.1"/>
    </source>
</evidence>
<protein>
    <recommendedName>
        <fullName evidence="3">DUF4252 domain-containing protein</fullName>
    </recommendedName>
</protein>
<accession>A0A3P1AK24</accession>
<proteinExistence type="predicted"/>